<keyword evidence="3" id="KW-1185">Reference proteome</keyword>
<dbReference type="Proteomes" id="UP000794436">
    <property type="component" value="Unassembled WGS sequence"/>
</dbReference>
<organism evidence="2 3">
    <name type="scientific">Pythium oligandrum</name>
    <name type="common">Mycoparasitic fungus</name>
    <dbReference type="NCBI Taxonomy" id="41045"/>
    <lineage>
        <taxon>Eukaryota</taxon>
        <taxon>Sar</taxon>
        <taxon>Stramenopiles</taxon>
        <taxon>Oomycota</taxon>
        <taxon>Peronosporomycetes</taxon>
        <taxon>Pythiales</taxon>
        <taxon>Pythiaceae</taxon>
        <taxon>Pythium</taxon>
    </lineage>
</organism>
<dbReference type="InterPro" id="IPR045136">
    <property type="entry name" value="Iah1-like"/>
</dbReference>
<evidence type="ECO:0000313" key="3">
    <source>
        <dbReference type="Proteomes" id="UP000794436"/>
    </source>
</evidence>
<dbReference type="OrthoDB" id="671439at2759"/>
<reference evidence="2" key="1">
    <citation type="submission" date="2019-03" db="EMBL/GenBank/DDBJ databases">
        <title>Long read genome sequence of the mycoparasitic Pythium oligandrum ATCC 38472 isolated from sugarbeet rhizosphere.</title>
        <authorList>
            <person name="Gaulin E."/>
        </authorList>
    </citation>
    <scope>NUCLEOTIDE SEQUENCE</scope>
    <source>
        <strain evidence="2">ATCC 38472_TT</strain>
    </source>
</reference>
<dbReference type="AlphaFoldDB" id="A0A8K1CL19"/>
<dbReference type="PANTHER" id="PTHR14209">
    <property type="entry name" value="ISOAMYL ACETATE-HYDROLYZING ESTERASE 1"/>
    <property type="match status" value="1"/>
</dbReference>
<dbReference type="InterPro" id="IPR013830">
    <property type="entry name" value="SGNH_hydro"/>
</dbReference>
<dbReference type="CDD" id="cd01838">
    <property type="entry name" value="Isoamyl_acetate_hydrolase_like"/>
    <property type="match status" value="1"/>
</dbReference>
<comment type="caution">
    <text evidence="2">The sequence shown here is derived from an EMBL/GenBank/DDBJ whole genome shotgun (WGS) entry which is preliminary data.</text>
</comment>
<name>A0A8K1CL19_PYTOL</name>
<dbReference type="SUPFAM" id="SSF52266">
    <property type="entry name" value="SGNH hydrolase"/>
    <property type="match status" value="1"/>
</dbReference>
<accession>A0A8K1CL19</accession>
<gene>
    <name evidence="2" type="ORF">Poli38472_012935</name>
</gene>
<dbReference type="Gene3D" id="3.40.50.1110">
    <property type="entry name" value="SGNH hydrolase"/>
    <property type="match status" value="1"/>
</dbReference>
<dbReference type="PANTHER" id="PTHR14209:SF19">
    <property type="entry name" value="ISOAMYL ACETATE-HYDROLYZING ESTERASE 1 HOMOLOG"/>
    <property type="match status" value="1"/>
</dbReference>
<dbReference type="EMBL" id="SPLM01000040">
    <property type="protein sequence ID" value="TMW64313.1"/>
    <property type="molecule type" value="Genomic_DNA"/>
</dbReference>
<evidence type="ECO:0000313" key="2">
    <source>
        <dbReference type="EMBL" id="TMW64313.1"/>
    </source>
</evidence>
<proteinExistence type="predicted"/>
<protein>
    <recommendedName>
        <fullName evidence="1">SGNH hydrolase-type esterase domain-containing protein</fullName>
    </recommendedName>
</protein>
<feature type="domain" description="SGNH hydrolase-type esterase" evidence="1">
    <location>
        <begin position="10"/>
        <end position="205"/>
    </location>
</feature>
<dbReference type="Pfam" id="PF13472">
    <property type="entry name" value="Lipase_GDSL_2"/>
    <property type="match status" value="1"/>
</dbReference>
<dbReference type="InterPro" id="IPR036514">
    <property type="entry name" value="SGNH_hydro_sf"/>
</dbReference>
<sequence>MTRPVFVLTGDSITQDGGNASMTGWATLLQRDWLRSVDIINRGLSGYNTKWFIQYALPEVLEEMQTRFKPALITLWLGANDAALVDGSSKQQHIPLDEYSANLRHILTEYQRVAPSAKILLITPAVIDDDHRRRFQQLHEGFSEPLDRKNHVTVQYATACAEVGASISGIKVLDLHSVLTETYEEEARHRLLSDGLHFTPEGNQVLYELIKQAMTELLPAETVATWQFPDHKDIARWEAEKKST</sequence>
<evidence type="ECO:0000259" key="1">
    <source>
        <dbReference type="Pfam" id="PF13472"/>
    </source>
</evidence>